<gene>
    <name evidence="1" type="ORF">I6I10_10595</name>
    <name evidence="2" type="ORF">I6J21_05545</name>
</gene>
<dbReference type="SUPFAM" id="SSF52540">
    <property type="entry name" value="P-loop containing nucleoside triphosphate hydrolases"/>
    <property type="match status" value="1"/>
</dbReference>
<dbReference type="Proteomes" id="UP000617681">
    <property type="component" value="Chromosome"/>
</dbReference>
<dbReference type="EMBL" id="CP069534">
    <property type="protein sequence ID" value="QRP71585.1"/>
    <property type="molecule type" value="Genomic_DNA"/>
</dbReference>
<dbReference type="AlphaFoldDB" id="A0A7T4EEI6"/>
<dbReference type="Gene3D" id="3.40.50.300">
    <property type="entry name" value="P-loop containing nucleotide triphosphate hydrolases"/>
    <property type="match status" value="1"/>
</dbReference>
<dbReference type="OrthoDB" id="3237545at2"/>
<evidence type="ECO:0008006" key="4">
    <source>
        <dbReference type="Google" id="ProtNLM"/>
    </source>
</evidence>
<evidence type="ECO:0000313" key="3">
    <source>
        <dbReference type="Proteomes" id="UP000596145"/>
    </source>
</evidence>
<protein>
    <recommendedName>
        <fullName evidence="4">Uridine kinase</fullName>
    </recommendedName>
</protein>
<evidence type="ECO:0000313" key="1">
    <source>
        <dbReference type="EMBL" id="QQB45904.1"/>
    </source>
</evidence>
<dbReference type="Proteomes" id="UP000596145">
    <property type="component" value="Chromosome"/>
</dbReference>
<name>A0A7T4EEI6_9CORY</name>
<accession>A0A7T4EEI6</accession>
<dbReference type="RefSeq" id="WP_005392254.1">
    <property type="nucleotide sequence ID" value="NZ_CP066007.1"/>
</dbReference>
<organism evidence="1 3">
    <name type="scientific">Corynebacterium glucuronolyticum</name>
    <dbReference type="NCBI Taxonomy" id="39791"/>
    <lineage>
        <taxon>Bacteria</taxon>
        <taxon>Bacillati</taxon>
        <taxon>Actinomycetota</taxon>
        <taxon>Actinomycetes</taxon>
        <taxon>Mycobacteriales</taxon>
        <taxon>Corynebacteriaceae</taxon>
        <taxon>Corynebacterium</taxon>
    </lineage>
</organism>
<dbReference type="GeneID" id="92759862"/>
<proteinExistence type="predicted"/>
<sequence length="194" mass="21735">MEITYTAVSFERWVRELVRETLRFIAIDGRGGAGKSTLAARVAEHLGAPVVHVDDVSWNYSRFDWADELKKGIVDPLLRGLDVNYVPPGWKPHGRTGAIVLPGSAPVVLIEGTGIIRPEFDWKSSVWVAGDIQEQRQRCIDRGEDPAFFDAWQDKEISFLEHMTPWAHATWIVDGSDVMGDTLAVARLRGQKEP</sequence>
<dbReference type="EMBL" id="CP066007">
    <property type="protein sequence ID" value="QQB45904.1"/>
    <property type="molecule type" value="Genomic_DNA"/>
</dbReference>
<reference evidence="1 3" key="1">
    <citation type="submission" date="2020-12" db="EMBL/GenBank/DDBJ databases">
        <title>FDA dAtabase for Regulatory Grade micrObial Sequences (FDA-ARGOS): Supporting development and validation of Infectious Disease Dx tests.</title>
        <authorList>
            <person name="Sproer C."/>
            <person name="Gronow S."/>
            <person name="Severitt S."/>
            <person name="Schroder I."/>
            <person name="Tallon L."/>
            <person name="Sadzewicz L."/>
            <person name="Zhao X."/>
            <person name="Boylan J."/>
            <person name="Ott S."/>
            <person name="Bowen H."/>
            <person name="Vavikolanu K."/>
            <person name="Mehta A."/>
            <person name="Aluvathingal J."/>
            <person name="Nadendla S."/>
            <person name="Lowell S."/>
            <person name="Myers T."/>
            <person name="Yan Y."/>
            <person name="Sichtig H."/>
        </authorList>
    </citation>
    <scope>NUCLEOTIDE SEQUENCE [LARGE SCALE GENOMIC DNA]</scope>
    <source>
        <strain evidence="1 3">FDAARGOS_1053</strain>
        <strain evidence="2">FDAARGOS_1191</strain>
    </source>
</reference>
<dbReference type="InterPro" id="IPR027417">
    <property type="entry name" value="P-loop_NTPase"/>
</dbReference>
<evidence type="ECO:0000313" key="2">
    <source>
        <dbReference type="EMBL" id="QRP71585.1"/>
    </source>
</evidence>